<sequence length="76" mass="8351">MKQKREGGATGSPVNSISTDCPFFIKIPKDRPSTEYIGKYPQLWAGNIDPVATSLNRILTSEPNKSDDTTKTPLLL</sequence>
<dbReference type="Proteomes" id="UP000553343">
    <property type="component" value="Unassembled WGS sequence"/>
</dbReference>
<accession>A0A850SXG7</accession>
<organism evidence="1 2">
    <name type="scientific">Desulfobacter latus</name>
    <dbReference type="NCBI Taxonomy" id="2292"/>
    <lineage>
        <taxon>Bacteria</taxon>
        <taxon>Pseudomonadati</taxon>
        <taxon>Thermodesulfobacteriota</taxon>
        <taxon>Desulfobacteria</taxon>
        <taxon>Desulfobacterales</taxon>
        <taxon>Desulfobacteraceae</taxon>
        <taxon>Desulfobacter</taxon>
    </lineage>
</organism>
<gene>
    <name evidence="1" type="ORF">HXW94_07550</name>
</gene>
<evidence type="ECO:0000313" key="1">
    <source>
        <dbReference type="EMBL" id="NWH04840.1"/>
    </source>
</evidence>
<evidence type="ECO:0000313" key="2">
    <source>
        <dbReference type="Proteomes" id="UP000553343"/>
    </source>
</evidence>
<reference evidence="1 2" key="1">
    <citation type="submission" date="2020-06" db="EMBL/GenBank/DDBJ databases">
        <title>High-quality draft genome of sulfate reducer Desulfobacter latus type strain AcrS2 isolated from marine sediment.</title>
        <authorList>
            <person name="Hoppe M."/>
            <person name="Larsen C.K."/>
            <person name="Marshall I.P.G."/>
            <person name="Schramm A."/>
            <person name="Marietou A.G."/>
        </authorList>
    </citation>
    <scope>NUCLEOTIDE SEQUENCE [LARGE SCALE GENOMIC DNA]</scope>
    <source>
        <strain evidence="1 2">AcRS2</strain>
    </source>
</reference>
<keyword evidence="2" id="KW-1185">Reference proteome</keyword>
<name>A0A850SXG7_9BACT</name>
<comment type="caution">
    <text evidence="1">The sequence shown here is derived from an EMBL/GenBank/DDBJ whole genome shotgun (WGS) entry which is preliminary data.</text>
</comment>
<proteinExistence type="predicted"/>
<dbReference type="RefSeq" id="WP_218576620.1">
    <property type="nucleotide sequence ID" value="NZ_JACADJ010000019.1"/>
</dbReference>
<protein>
    <submittedName>
        <fullName evidence="1">Uncharacterized protein</fullName>
    </submittedName>
</protein>
<dbReference type="AlphaFoldDB" id="A0A850SXG7"/>
<dbReference type="EMBL" id="JACADJ010000019">
    <property type="protein sequence ID" value="NWH04840.1"/>
    <property type="molecule type" value="Genomic_DNA"/>
</dbReference>